<dbReference type="Proteomes" id="UP000195557">
    <property type="component" value="Unassembled WGS sequence"/>
</dbReference>
<dbReference type="InParanoid" id="Q00UN3"/>
<evidence type="ECO:0000259" key="1">
    <source>
        <dbReference type="Pfam" id="PF07883"/>
    </source>
</evidence>
<dbReference type="AlphaFoldDB" id="Q00UN3"/>
<name>Q00UN3_OSTTA</name>
<dbReference type="InterPro" id="IPR013096">
    <property type="entry name" value="Cupin_2"/>
</dbReference>
<sequence>MRADGRVDPHLELSSEASSHRYPVVKIRAASLDSVQARAINHQATADIVKDLLRYDEVPQLTNLSHVALPPGVVIDRHVHPSKYEVFFVQSGRGAFKVWRHGARNIDEPREEIELKSGVSVHVGPEEPHEIVSSEGSEPLVMLYFGVVAPEVTATKDY</sequence>
<accession>A0A454XX13</accession>
<dbReference type="Gene3D" id="2.60.120.10">
    <property type="entry name" value="Jelly Rolls"/>
    <property type="match status" value="1"/>
</dbReference>
<gene>
    <name evidence="3" type="ORF">BE221DRAFT_62934</name>
    <name evidence="2" type="ORF">OT_ostta16g00190</name>
</gene>
<accession>Q00UN3</accession>
<dbReference type="RefSeq" id="XP_003083467.1">
    <property type="nucleotide sequence ID" value="XM_003083419.1"/>
</dbReference>
<protein>
    <submittedName>
        <fullName evidence="2">RmlC-like jelly roll fold</fullName>
    </submittedName>
</protein>
<dbReference type="EMBL" id="CAID01000016">
    <property type="protein sequence ID" value="CAL58016.1"/>
    <property type="molecule type" value="Genomic_DNA"/>
</dbReference>
<dbReference type="Pfam" id="PF07883">
    <property type="entry name" value="Cupin_2"/>
    <property type="match status" value="1"/>
</dbReference>
<dbReference type="EMBL" id="KZ155838">
    <property type="protein sequence ID" value="OUS42694.1"/>
    <property type="molecule type" value="Genomic_DNA"/>
</dbReference>
<feature type="domain" description="Cupin type-2" evidence="1">
    <location>
        <begin position="66"/>
        <end position="144"/>
    </location>
</feature>
<evidence type="ECO:0000313" key="2">
    <source>
        <dbReference type="EMBL" id="CAL58016.1"/>
    </source>
</evidence>
<dbReference type="SUPFAM" id="SSF51182">
    <property type="entry name" value="RmlC-like cupins"/>
    <property type="match status" value="1"/>
</dbReference>
<dbReference type="InterPro" id="IPR011051">
    <property type="entry name" value="RmlC_Cupin_sf"/>
</dbReference>
<dbReference type="KEGG" id="ota:OT_ostta16g00190"/>
<keyword evidence="4" id="KW-1185">Reference proteome</keyword>
<proteinExistence type="predicted"/>
<accession>A0A1Y5I3C9</accession>
<reference evidence="2" key="2">
    <citation type="journal article" date="2014" name="BMC Genomics">
        <title>An improved genome of the model marine alga Ostreococcus tauri unfolds by assessing Illumina de novo assemblies.</title>
        <authorList>
            <person name="Blanc-Mathieu R."/>
            <person name="Verhelst B."/>
            <person name="Derelle E."/>
            <person name="Rombauts S."/>
            <person name="Bouget F.Y."/>
            <person name="Carre I."/>
            <person name="Chateau A."/>
            <person name="Eyre-Walker A."/>
            <person name="Grimsley N."/>
            <person name="Moreau H."/>
            <person name="Piegu B."/>
            <person name="Rivals E."/>
            <person name="Schackwitz W."/>
            <person name="Van de Peer Y."/>
            <person name="Piganeau G."/>
        </authorList>
    </citation>
    <scope>NUCLEOTIDE SEQUENCE</scope>
    <source>
        <strain evidence="2">RCC4221</strain>
    </source>
</reference>
<evidence type="ECO:0000313" key="4">
    <source>
        <dbReference type="Proteomes" id="UP000009170"/>
    </source>
</evidence>
<dbReference type="GeneID" id="9831145"/>
<evidence type="ECO:0000313" key="3">
    <source>
        <dbReference type="EMBL" id="OUS42694.1"/>
    </source>
</evidence>
<dbReference type="CDD" id="cd02208">
    <property type="entry name" value="cupin_RmlC-like"/>
    <property type="match status" value="1"/>
</dbReference>
<organism evidence="2 4">
    <name type="scientific">Ostreococcus tauri</name>
    <name type="common">Marine green alga</name>
    <dbReference type="NCBI Taxonomy" id="70448"/>
    <lineage>
        <taxon>Eukaryota</taxon>
        <taxon>Viridiplantae</taxon>
        <taxon>Chlorophyta</taxon>
        <taxon>Mamiellophyceae</taxon>
        <taxon>Mamiellales</taxon>
        <taxon>Bathycoccaceae</taxon>
        <taxon>Ostreococcus</taxon>
    </lineage>
</organism>
<reference evidence="3" key="3">
    <citation type="submission" date="2017-04" db="EMBL/GenBank/DDBJ databases">
        <title>Population genomics of picophytoplankton unveils novel chromosome hypervariability.</title>
        <authorList>
            <consortium name="DOE Joint Genome Institute"/>
            <person name="Blanc-Mathieu R."/>
            <person name="Krasovec M."/>
            <person name="Hebrard M."/>
            <person name="Yau S."/>
            <person name="Desgranges E."/>
            <person name="Martin J."/>
            <person name="Schackwitz W."/>
            <person name="Kuo A."/>
            <person name="Salin G."/>
            <person name="Donnadieu C."/>
            <person name="Desdevises Y."/>
            <person name="Sanchez-Ferandin S."/>
            <person name="Moreau H."/>
            <person name="Rivals E."/>
            <person name="Grigoriev I.V."/>
            <person name="Grimsley N."/>
            <person name="Eyre-Walker A."/>
            <person name="Piganeau G."/>
        </authorList>
    </citation>
    <scope>NUCLEOTIDE SEQUENCE [LARGE SCALE GENOMIC DNA]</scope>
    <source>
        <strain evidence="3">RCC 1115</strain>
    </source>
</reference>
<dbReference type="Proteomes" id="UP000009170">
    <property type="component" value="Unassembled WGS sequence"/>
</dbReference>
<dbReference type="OMA" id="YEVFFVQ"/>
<reference evidence="2 4" key="1">
    <citation type="journal article" date="2006" name="Proc. Natl. Acad. Sci. U.S.A.">
        <title>Genome analysis of the smallest free-living eukaryote Ostreococcus tauri unveils many unique features.</title>
        <authorList>
            <person name="Derelle E."/>
            <person name="Ferraz C."/>
            <person name="Rombauts S."/>
            <person name="Rouze P."/>
            <person name="Worden A.Z."/>
            <person name="Robbens S."/>
            <person name="Partensky F."/>
            <person name="Degroeve S."/>
            <person name="Echeynie S."/>
            <person name="Cooke R."/>
            <person name="Saeys Y."/>
            <person name="Wuyts J."/>
            <person name="Jabbari K."/>
            <person name="Bowler C."/>
            <person name="Panaud O."/>
            <person name="Piegu B."/>
            <person name="Ball S.G."/>
            <person name="Ral J.-P."/>
            <person name="Bouget F.-Y."/>
            <person name="Piganeau G."/>
            <person name="De Baets B."/>
            <person name="Picard A."/>
            <person name="Delseny M."/>
            <person name="Demaille J."/>
            <person name="Van de Peer Y."/>
            <person name="Moreau H."/>
        </authorList>
    </citation>
    <scope>NUCLEOTIDE SEQUENCE [LARGE SCALE GENOMIC DNA]</scope>
    <source>
        <strain evidence="2 4">OTTH0595</strain>
    </source>
</reference>
<dbReference type="OrthoDB" id="445803at2759"/>
<dbReference type="InterPro" id="IPR014710">
    <property type="entry name" value="RmlC-like_jellyroll"/>
</dbReference>